<feature type="domain" description="Peptidase M16 N-terminal" evidence="4">
    <location>
        <begin position="14"/>
        <end position="159"/>
    </location>
</feature>
<dbReference type="InterPro" id="IPR007863">
    <property type="entry name" value="Peptidase_M16_C"/>
</dbReference>
<reference evidence="6 7" key="1">
    <citation type="submission" date="2018-02" db="EMBL/GenBank/DDBJ databases">
        <title>Comparative genomes isolates from brazilian mangrove.</title>
        <authorList>
            <person name="Araujo J.E."/>
            <person name="Taketani R.G."/>
            <person name="Silva M.C.P."/>
            <person name="Loureco M.V."/>
            <person name="Andreote F.D."/>
        </authorList>
    </citation>
    <scope>NUCLEOTIDE SEQUENCE [LARGE SCALE GENOMIC DNA]</scope>
    <source>
        <strain evidence="6 7">Nap-Phe MGV</strain>
    </source>
</reference>
<evidence type="ECO:0000256" key="3">
    <source>
        <dbReference type="RuleBase" id="RU004447"/>
    </source>
</evidence>
<dbReference type="InterPro" id="IPR001431">
    <property type="entry name" value="Pept_M16_Zn_BS"/>
</dbReference>
<feature type="domain" description="Peptidase M16 C-terminal" evidence="5">
    <location>
        <begin position="166"/>
        <end position="338"/>
    </location>
</feature>
<evidence type="ECO:0000313" key="7">
    <source>
        <dbReference type="Proteomes" id="UP000237819"/>
    </source>
</evidence>
<dbReference type="GO" id="GO:0004222">
    <property type="term" value="F:metalloendopeptidase activity"/>
    <property type="evidence" value="ECO:0007669"/>
    <property type="project" value="InterPro"/>
</dbReference>
<proteinExistence type="inferred from homology"/>
<dbReference type="PANTHER" id="PTHR11851:SF49">
    <property type="entry name" value="MITOCHONDRIAL-PROCESSING PEPTIDASE SUBUNIT ALPHA"/>
    <property type="match status" value="1"/>
</dbReference>
<dbReference type="AlphaFoldDB" id="A0A2S8GQM6"/>
<dbReference type="GO" id="GO:0006508">
    <property type="term" value="P:proteolysis"/>
    <property type="evidence" value="ECO:0007669"/>
    <property type="project" value="InterPro"/>
</dbReference>
<accession>A0A2S8GQM6</accession>
<dbReference type="EMBL" id="PUHZ01000008">
    <property type="protein sequence ID" value="PQO46740.1"/>
    <property type="molecule type" value="Genomic_DNA"/>
</dbReference>
<dbReference type="GO" id="GO:0046872">
    <property type="term" value="F:metal ion binding"/>
    <property type="evidence" value="ECO:0007669"/>
    <property type="project" value="InterPro"/>
</dbReference>
<evidence type="ECO:0000256" key="2">
    <source>
        <dbReference type="ARBA" id="ARBA00007261"/>
    </source>
</evidence>
<protein>
    <submittedName>
        <fullName evidence="6">Insulinase family protein</fullName>
    </submittedName>
</protein>
<evidence type="ECO:0000259" key="5">
    <source>
        <dbReference type="Pfam" id="PF05193"/>
    </source>
</evidence>
<dbReference type="InterPro" id="IPR050361">
    <property type="entry name" value="MPP/UQCRC_Complex"/>
</dbReference>
<comment type="cofactor">
    <cofactor evidence="1">
        <name>Zn(2+)</name>
        <dbReference type="ChEBI" id="CHEBI:29105"/>
    </cofactor>
</comment>
<dbReference type="InterPro" id="IPR011249">
    <property type="entry name" value="Metalloenz_LuxS/M16"/>
</dbReference>
<sequence length="411" mass="45649">MQFRHEVLDNGLEIVAEINPNAYSLASAFFVKTGSRDETAEIAGVSHFLEHMVFKGTPRRTAADVNRELDEMGSQANAYTSEEQTVYYAVVLPELQEQVIDLLADIMRPSLRVSDFETEKQVILEEIMKYDDQPPFGGHERIMASFFGKHPLGNSVLGTAETVGALTADQMMDYFQRRYSPHNIVLAASGRVDFDALVEQAKRLCGDWERFETSRDLSRPEGAPGFELICKETAAQEYLIQLASCPASEDDDRYAARLLTTIFGDDTGSRLFWALVDPGLAEFASSDPYEFQSAGVYMNYLCCSPEEAASNLAILNDEVAKLEKNGVTLAELEQAKNKVCSHTVLRSERPSSRLFSVGNGWIQRGKYHTVAEAVASYKKVTLDDVHAVLQKYPLSKCNTLAIGPLAELAQK</sequence>
<comment type="caution">
    <text evidence="6">The sequence shown here is derived from an EMBL/GenBank/DDBJ whole genome shotgun (WGS) entry which is preliminary data.</text>
</comment>
<dbReference type="PANTHER" id="PTHR11851">
    <property type="entry name" value="METALLOPROTEASE"/>
    <property type="match status" value="1"/>
</dbReference>
<dbReference type="Proteomes" id="UP000237819">
    <property type="component" value="Unassembled WGS sequence"/>
</dbReference>
<dbReference type="Pfam" id="PF05193">
    <property type="entry name" value="Peptidase_M16_C"/>
    <property type="match status" value="1"/>
</dbReference>
<organism evidence="6 7">
    <name type="scientific">Blastopirellula marina</name>
    <dbReference type="NCBI Taxonomy" id="124"/>
    <lineage>
        <taxon>Bacteria</taxon>
        <taxon>Pseudomonadati</taxon>
        <taxon>Planctomycetota</taxon>
        <taxon>Planctomycetia</taxon>
        <taxon>Pirellulales</taxon>
        <taxon>Pirellulaceae</taxon>
        <taxon>Blastopirellula</taxon>
    </lineage>
</organism>
<evidence type="ECO:0000259" key="4">
    <source>
        <dbReference type="Pfam" id="PF00675"/>
    </source>
</evidence>
<comment type="similarity">
    <text evidence="2 3">Belongs to the peptidase M16 family.</text>
</comment>
<evidence type="ECO:0000256" key="1">
    <source>
        <dbReference type="ARBA" id="ARBA00001947"/>
    </source>
</evidence>
<gene>
    <name evidence="6" type="ORF">C5Y93_07875</name>
</gene>
<dbReference type="PROSITE" id="PS00143">
    <property type="entry name" value="INSULINASE"/>
    <property type="match status" value="1"/>
</dbReference>
<dbReference type="RefSeq" id="WP_105334866.1">
    <property type="nucleotide sequence ID" value="NZ_PUHZ01000008.1"/>
</dbReference>
<dbReference type="Pfam" id="PF00675">
    <property type="entry name" value="Peptidase_M16"/>
    <property type="match status" value="1"/>
</dbReference>
<dbReference type="Gene3D" id="3.30.830.10">
    <property type="entry name" value="Metalloenzyme, LuxS/M16 peptidase-like"/>
    <property type="match status" value="2"/>
</dbReference>
<dbReference type="SUPFAM" id="SSF63411">
    <property type="entry name" value="LuxS/MPP-like metallohydrolase"/>
    <property type="match status" value="2"/>
</dbReference>
<dbReference type="OrthoDB" id="9811314at2"/>
<dbReference type="InterPro" id="IPR011765">
    <property type="entry name" value="Pept_M16_N"/>
</dbReference>
<name>A0A2S8GQM6_9BACT</name>
<evidence type="ECO:0000313" key="6">
    <source>
        <dbReference type="EMBL" id="PQO46740.1"/>
    </source>
</evidence>